<accession>A0A812XC95</accession>
<keyword evidence="1" id="KW-0175">Coiled coil</keyword>
<keyword evidence="4" id="KW-1185">Reference proteome</keyword>
<evidence type="ECO:0000313" key="3">
    <source>
        <dbReference type="EMBL" id="CAE7735891.1"/>
    </source>
</evidence>
<name>A0A812XC95_SYMPI</name>
<evidence type="ECO:0000256" key="1">
    <source>
        <dbReference type="SAM" id="Coils"/>
    </source>
</evidence>
<evidence type="ECO:0000313" key="4">
    <source>
        <dbReference type="Proteomes" id="UP000649617"/>
    </source>
</evidence>
<dbReference type="Proteomes" id="UP000649617">
    <property type="component" value="Unassembled WGS sequence"/>
</dbReference>
<dbReference type="Pfam" id="PF01636">
    <property type="entry name" value="APH"/>
    <property type="match status" value="1"/>
</dbReference>
<proteinExistence type="predicted"/>
<dbReference type="Gene3D" id="3.90.1200.10">
    <property type="match status" value="1"/>
</dbReference>
<feature type="domain" description="Aminoglycoside phosphotransferase" evidence="2">
    <location>
        <begin position="38"/>
        <end position="137"/>
    </location>
</feature>
<dbReference type="InterPro" id="IPR011009">
    <property type="entry name" value="Kinase-like_dom_sf"/>
</dbReference>
<dbReference type="OrthoDB" id="420627at2759"/>
<dbReference type="EMBL" id="CAJNIZ010045993">
    <property type="protein sequence ID" value="CAE7735891.1"/>
    <property type="molecule type" value="Genomic_DNA"/>
</dbReference>
<feature type="coiled-coil region" evidence="1">
    <location>
        <begin position="267"/>
        <end position="315"/>
    </location>
</feature>
<dbReference type="AlphaFoldDB" id="A0A812XC95"/>
<reference evidence="3" key="1">
    <citation type="submission" date="2021-02" db="EMBL/GenBank/DDBJ databases">
        <authorList>
            <person name="Dougan E. K."/>
            <person name="Rhodes N."/>
            <person name="Thang M."/>
            <person name="Chan C."/>
        </authorList>
    </citation>
    <scope>NUCLEOTIDE SEQUENCE</scope>
</reference>
<dbReference type="SUPFAM" id="SSF56112">
    <property type="entry name" value="Protein kinase-like (PK-like)"/>
    <property type="match status" value="1"/>
</dbReference>
<protein>
    <submittedName>
        <fullName evidence="3">Pkn1 protein</fullName>
    </submittedName>
</protein>
<comment type="caution">
    <text evidence="3">The sequence shown here is derived from an EMBL/GenBank/DDBJ whole genome shotgun (WGS) entry which is preliminary data.</text>
</comment>
<organism evidence="3 4">
    <name type="scientific">Symbiodinium pilosum</name>
    <name type="common">Dinoflagellate</name>
    <dbReference type="NCBI Taxonomy" id="2952"/>
    <lineage>
        <taxon>Eukaryota</taxon>
        <taxon>Sar</taxon>
        <taxon>Alveolata</taxon>
        <taxon>Dinophyceae</taxon>
        <taxon>Suessiales</taxon>
        <taxon>Symbiodiniaceae</taxon>
        <taxon>Symbiodinium</taxon>
    </lineage>
</organism>
<sequence>MSGFVGYLPPSVDTPVQQLALLHMRLQLSALPADFSNRYLSAEECQRLRLAGPAVDERLAGKDPANSSKIDSRFRTLVHGDAKPENLLCSEGSSPRCAALDFGWVGEGYGVYDVAYLLWDQIATNVVEDFLSLYHQMLLDLLPPASRAAYTHAILKQHFDLAVVDFIRWELGFKGGTYFWAMPWAVQILRDVLNQLDGGVPHPPAHYAVAVSASQVPSAFHLSRGDAKLPVTVQDGEAQTDGYELGTPRAAAIRGAAASGACSRHEEEEFIERIRDAVRQLHDARQRQVKAKAGEQRALEEIRKREAVIEQLRDDLA</sequence>
<gene>
    <name evidence="3" type="primary">pkn1</name>
    <name evidence="3" type="ORF">SPIL2461_LOCUS21151</name>
</gene>
<evidence type="ECO:0000259" key="2">
    <source>
        <dbReference type="Pfam" id="PF01636"/>
    </source>
</evidence>
<dbReference type="InterPro" id="IPR002575">
    <property type="entry name" value="Aminoglycoside_PTrfase"/>
</dbReference>